<feature type="DNA-binding region" description="H-T-H motif" evidence="2">
    <location>
        <begin position="35"/>
        <end position="54"/>
    </location>
</feature>
<accession>A0AA43RKI8</accession>
<keyword evidence="5" id="KW-1185">Reference proteome</keyword>
<dbReference type="SUPFAM" id="SSF46689">
    <property type="entry name" value="Homeodomain-like"/>
    <property type="match status" value="1"/>
</dbReference>
<dbReference type="GO" id="GO:0003677">
    <property type="term" value="F:DNA binding"/>
    <property type="evidence" value="ECO:0007669"/>
    <property type="project" value="UniProtKB-UniRule"/>
</dbReference>
<dbReference type="EMBL" id="JAUMVS010000118">
    <property type="protein sequence ID" value="MDO4842225.1"/>
    <property type="molecule type" value="Genomic_DNA"/>
</dbReference>
<keyword evidence="1 2" id="KW-0238">DNA-binding</keyword>
<dbReference type="AlphaFoldDB" id="A0AA43RKI8"/>
<organism evidence="4 5">
    <name type="scientific">Phoenicibacter congonensis</name>
    <dbReference type="NCBI Taxonomy" id="1944646"/>
    <lineage>
        <taxon>Bacteria</taxon>
        <taxon>Bacillati</taxon>
        <taxon>Actinomycetota</taxon>
        <taxon>Coriobacteriia</taxon>
        <taxon>Eggerthellales</taxon>
        <taxon>Eggerthellaceae</taxon>
        <taxon>Phoenicibacter</taxon>
    </lineage>
</organism>
<proteinExistence type="predicted"/>
<evidence type="ECO:0000259" key="3">
    <source>
        <dbReference type="PROSITE" id="PS50977"/>
    </source>
</evidence>
<reference evidence="4" key="1">
    <citation type="submission" date="2023-07" db="EMBL/GenBank/DDBJ databases">
        <title>Between Cages and Wild: Unraveling the Impact of Captivity on Animal Microbiomes and Antimicrobial Resistance.</title>
        <authorList>
            <person name="Schmartz G.P."/>
            <person name="Rehner J."/>
            <person name="Schuff M.J."/>
            <person name="Becker S.L."/>
            <person name="Kravczyk M."/>
            <person name="Gurevich A."/>
            <person name="Francke R."/>
            <person name="Mueller R."/>
            <person name="Keller V."/>
            <person name="Keller A."/>
        </authorList>
    </citation>
    <scope>NUCLEOTIDE SEQUENCE</scope>
    <source>
        <strain evidence="4">S12M_St_49</strain>
    </source>
</reference>
<name>A0AA43RKI8_9ACTN</name>
<gene>
    <name evidence="4" type="ORF">Q3982_06060</name>
</gene>
<evidence type="ECO:0000256" key="1">
    <source>
        <dbReference type="ARBA" id="ARBA00023125"/>
    </source>
</evidence>
<dbReference type="InterPro" id="IPR009057">
    <property type="entry name" value="Homeodomain-like_sf"/>
</dbReference>
<evidence type="ECO:0000313" key="4">
    <source>
        <dbReference type="EMBL" id="MDO4842225.1"/>
    </source>
</evidence>
<dbReference type="Pfam" id="PF00440">
    <property type="entry name" value="TetR_N"/>
    <property type="match status" value="1"/>
</dbReference>
<dbReference type="PROSITE" id="PS50977">
    <property type="entry name" value="HTH_TETR_2"/>
    <property type="match status" value="1"/>
</dbReference>
<protein>
    <submittedName>
        <fullName evidence="4">TetR family transcriptional regulator</fullName>
    </submittedName>
</protein>
<evidence type="ECO:0000256" key="2">
    <source>
        <dbReference type="PROSITE-ProRule" id="PRU00335"/>
    </source>
</evidence>
<evidence type="ECO:0000313" key="5">
    <source>
        <dbReference type="Proteomes" id="UP001168575"/>
    </source>
</evidence>
<comment type="caution">
    <text evidence="4">The sequence shown here is derived from an EMBL/GenBank/DDBJ whole genome shotgun (WGS) entry which is preliminary data.</text>
</comment>
<dbReference type="Proteomes" id="UP001168575">
    <property type="component" value="Unassembled WGS sequence"/>
</dbReference>
<feature type="domain" description="HTH tetR-type" evidence="3">
    <location>
        <begin position="12"/>
        <end position="72"/>
    </location>
</feature>
<dbReference type="Gene3D" id="1.10.357.10">
    <property type="entry name" value="Tetracycline Repressor, domain 2"/>
    <property type="match status" value="1"/>
</dbReference>
<sequence>MGRTKYSEAERDKMVVMFISAAREIVETEGLKNITVRKVADLAGCNSSLLYFYFHDVDELVTMASMSYLEKYTRSLVADLKKLDNNYDIFIHTWEVFTVYTLDNPEIFNQIFFSSHKVPLDQMISEYYRLFPGQLENVSDSVKDMLYQGTIEERNLDILKPLVKEGVIQKENVEMVNELMISYFHDILRNRMESDGGLIESDQMRARFMKAVHFLVGYGNTAKAS</sequence>
<dbReference type="InterPro" id="IPR001647">
    <property type="entry name" value="HTH_TetR"/>
</dbReference>